<dbReference type="SMART" id="SM00387">
    <property type="entry name" value="HATPase_c"/>
    <property type="match status" value="1"/>
</dbReference>
<comment type="catalytic activity">
    <reaction evidence="1">
        <text>ATP + protein L-histidine = ADP + protein N-phospho-L-histidine.</text>
        <dbReference type="EC" id="2.7.13.3"/>
    </reaction>
</comment>
<protein>
    <recommendedName>
        <fullName evidence="2">histidine kinase</fullName>
        <ecNumber evidence="2">2.7.13.3</ecNumber>
    </recommendedName>
</protein>
<dbReference type="Gene3D" id="3.30.450.40">
    <property type="match status" value="1"/>
</dbReference>
<dbReference type="SUPFAM" id="SSF55874">
    <property type="entry name" value="ATPase domain of HSP90 chaperone/DNA topoisomerase II/histidine kinase"/>
    <property type="match status" value="1"/>
</dbReference>
<evidence type="ECO:0000259" key="8">
    <source>
        <dbReference type="PROSITE" id="PS50113"/>
    </source>
</evidence>
<keyword evidence="3" id="KW-0597">Phosphoprotein</keyword>
<dbReference type="InterPro" id="IPR036097">
    <property type="entry name" value="HisK_dim/P_sf"/>
</dbReference>
<dbReference type="PANTHER" id="PTHR43065">
    <property type="entry name" value="SENSOR HISTIDINE KINASE"/>
    <property type="match status" value="1"/>
</dbReference>
<evidence type="ECO:0000256" key="2">
    <source>
        <dbReference type="ARBA" id="ARBA00012438"/>
    </source>
</evidence>
<dbReference type="Proteomes" id="UP000654482">
    <property type="component" value="Unassembled WGS sequence"/>
</dbReference>
<dbReference type="CDD" id="cd00082">
    <property type="entry name" value="HisKA"/>
    <property type="match status" value="1"/>
</dbReference>
<dbReference type="InterPro" id="IPR004358">
    <property type="entry name" value="Sig_transdc_His_kin-like_C"/>
</dbReference>
<dbReference type="SUPFAM" id="SSF47384">
    <property type="entry name" value="Homodimeric domain of signal transducing histidine kinase"/>
    <property type="match status" value="1"/>
</dbReference>
<dbReference type="PROSITE" id="PS50011">
    <property type="entry name" value="PROTEIN_KINASE_DOM"/>
    <property type="match status" value="1"/>
</dbReference>
<organism evidence="9 10">
    <name type="scientific">Lusitaniella coriacea LEGE 07157</name>
    <dbReference type="NCBI Taxonomy" id="945747"/>
    <lineage>
        <taxon>Bacteria</taxon>
        <taxon>Bacillati</taxon>
        <taxon>Cyanobacteriota</taxon>
        <taxon>Cyanophyceae</taxon>
        <taxon>Spirulinales</taxon>
        <taxon>Lusitaniellaceae</taxon>
        <taxon>Lusitaniella</taxon>
    </lineage>
</organism>
<dbReference type="PROSITE" id="PS50113">
    <property type="entry name" value="PAC"/>
    <property type="match status" value="1"/>
</dbReference>
<dbReference type="Gene3D" id="3.30.565.10">
    <property type="entry name" value="Histidine kinase-like ATPase, C-terminal domain"/>
    <property type="match status" value="1"/>
</dbReference>
<dbReference type="SUPFAM" id="SSF55785">
    <property type="entry name" value="PYP-like sensor domain (PAS domain)"/>
    <property type="match status" value="1"/>
</dbReference>
<evidence type="ECO:0000256" key="5">
    <source>
        <dbReference type="ARBA" id="ARBA00023012"/>
    </source>
</evidence>
<dbReference type="Pfam" id="PF13426">
    <property type="entry name" value="PAS_9"/>
    <property type="match status" value="1"/>
</dbReference>
<gene>
    <name evidence="9" type="ORF">IQ249_07200</name>
</gene>
<comment type="caution">
    <text evidence="9">The sequence shown here is derived from an EMBL/GenBank/DDBJ whole genome shotgun (WGS) entry which is preliminary data.</text>
</comment>
<reference evidence="9" key="1">
    <citation type="submission" date="2020-10" db="EMBL/GenBank/DDBJ databases">
        <authorList>
            <person name="Castelo-Branco R."/>
            <person name="Eusebio N."/>
            <person name="Adriana R."/>
            <person name="Vieira A."/>
            <person name="Brugerolle De Fraissinette N."/>
            <person name="Rezende De Castro R."/>
            <person name="Schneider M.P."/>
            <person name="Vasconcelos V."/>
            <person name="Leao P.N."/>
        </authorList>
    </citation>
    <scope>NUCLEOTIDE SEQUENCE</scope>
    <source>
        <strain evidence="9">LEGE 07157</strain>
    </source>
</reference>
<evidence type="ECO:0000259" key="7">
    <source>
        <dbReference type="PROSITE" id="PS50109"/>
    </source>
</evidence>
<dbReference type="InterPro" id="IPR003661">
    <property type="entry name" value="HisK_dim/P_dom"/>
</dbReference>
<dbReference type="Gene3D" id="3.30.450.20">
    <property type="entry name" value="PAS domain"/>
    <property type="match status" value="1"/>
</dbReference>
<dbReference type="CDD" id="cd00130">
    <property type="entry name" value="PAS"/>
    <property type="match status" value="1"/>
</dbReference>
<dbReference type="InterPro" id="IPR029016">
    <property type="entry name" value="GAF-like_dom_sf"/>
</dbReference>
<dbReference type="SUPFAM" id="SSF55781">
    <property type="entry name" value="GAF domain-like"/>
    <property type="match status" value="1"/>
</dbReference>
<proteinExistence type="predicted"/>
<evidence type="ECO:0000256" key="1">
    <source>
        <dbReference type="ARBA" id="ARBA00000085"/>
    </source>
</evidence>
<evidence type="ECO:0000259" key="6">
    <source>
        <dbReference type="PROSITE" id="PS50011"/>
    </source>
</evidence>
<dbReference type="SUPFAM" id="SSF56112">
    <property type="entry name" value="Protein kinase-like (PK-like)"/>
    <property type="match status" value="1"/>
</dbReference>
<dbReference type="Pfam" id="PF00069">
    <property type="entry name" value="Pkinase"/>
    <property type="match status" value="1"/>
</dbReference>
<keyword evidence="4 9" id="KW-0808">Transferase</keyword>
<dbReference type="EMBL" id="JADEWZ010000008">
    <property type="protein sequence ID" value="MBE9115680.1"/>
    <property type="molecule type" value="Genomic_DNA"/>
</dbReference>
<dbReference type="EC" id="2.7.13.3" evidence="2"/>
<dbReference type="InterPro" id="IPR000700">
    <property type="entry name" value="PAS-assoc_C"/>
</dbReference>
<evidence type="ECO:0000256" key="4">
    <source>
        <dbReference type="ARBA" id="ARBA00022777"/>
    </source>
</evidence>
<feature type="domain" description="Histidine kinase" evidence="7">
    <location>
        <begin position="709"/>
        <end position="1020"/>
    </location>
</feature>
<evidence type="ECO:0000256" key="3">
    <source>
        <dbReference type="ARBA" id="ARBA00022553"/>
    </source>
</evidence>
<feature type="domain" description="PAC" evidence="8">
    <location>
        <begin position="625"/>
        <end position="675"/>
    </location>
</feature>
<dbReference type="InterPro" id="IPR035965">
    <property type="entry name" value="PAS-like_dom_sf"/>
</dbReference>
<dbReference type="Gene3D" id="1.10.287.130">
    <property type="match status" value="1"/>
</dbReference>
<dbReference type="GO" id="GO:0005524">
    <property type="term" value="F:ATP binding"/>
    <property type="evidence" value="ECO:0007669"/>
    <property type="project" value="InterPro"/>
</dbReference>
<dbReference type="PANTHER" id="PTHR43065:SF48">
    <property type="entry name" value="HISTIDINE KINASE"/>
    <property type="match status" value="1"/>
</dbReference>
<keyword evidence="4 9" id="KW-0418">Kinase</keyword>
<dbReference type="SMART" id="SM00065">
    <property type="entry name" value="GAF"/>
    <property type="match status" value="1"/>
</dbReference>
<dbReference type="CDD" id="cd14014">
    <property type="entry name" value="STKc_PknB_like"/>
    <property type="match status" value="1"/>
</dbReference>
<feature type="domain" description="Protein kinase" evidence="6">
    <location>
        <begin position="8"/>
        <end position="277"/>
    </location>
</feature>
<dbReference type="InterPro" id="IPR000719">
    <property type="entry name" value="Prot_kinase_dom"/>
</dbReference>
<sequence length="1024" mass="114896">MIDAIANYQIVAQLNESSDSLIYRAIQRRDRGDLPVILKVLKPDCFTLAELNRYEREYEILCSLNLEGTIKAYGLEEVEGAPILVLEDFGGISLKHWFRARQKEEKGGLDVREFLAVALKTTKVLDEIHNNNIIHKDINPSNIVLNPQTGVLKIIDFGISSFASEKNPESPSMSAIEGTLAYISPEQTGRMNRLLDYRTDFYSLGITFYELLTTELPFNADDPLELVHCHLAKSPPGLGVGDEDSAIARVLGNIVMKLMAKNAEERYQSARSLHADLETCLMQLETTGTLAQFPLDSFDSENSYSFCQLYPQSPSRDIRKNEAPYLPWNATTSTQSIEALDLAAVLRASQAISSEIELDKALGNLMKILMENAGAQFGFLILDNDGMLSIEAEGGAEGEVSVLQSKPIDGEMTFLSHAIVDAAIRTRESIVLKNAMREGAFTQERYIQKFQVKSVLCSPLLYRGQLVGVVYLENNLMAGTFTANRIEVIQLLSGQAAIALTNAKLFAEVHQSKQILTDYNATLEEKVAQRTQQLEQEIAERKQIDAALRLSEEKFAKAFRSSPNAITITTLEEGRHIEVNQTFCEFTEYATEEILGRTARELDLWVNLEERDRLFQHLVTEKSVYNYEFAFRTKTGNVKTALLSAEIINLYGQDCLLAISNDISHRKHAEAELQAKNEELSQTLQQLQTTQTGLIQSEKMAALGQLVAGIAHEINTPIGAIRASSGNITHAIEQSLLELPQLSQRLTPQEQDIFFSLLNRALSQNDAVSTSEKRKFKRALTRQLQEYQIENARRIADVLTDMGIYDRIEPFLTLLQTANTHWILQLTYNLARIQGNSRNILIAVERASKVVFALKTYARYDRLNEKQLASIEEGIELVLELYRNQFKQGIEIVRTYQSLPSIWCYPDELMQVWTNLIHNAIQAMDCQGRLEIEISECNLEGICQKSAHSVVVRITDSGCGIPEDLKDKIFEPFFTTKPLGEGSGLGLDIVQKIVQKHKGTIEVKTMPGNTTFSVCLPIEKSDEL</sequence>
<dbReference type="InterPro" id="IPR011009">
    <property type="entry name" value="Kinase-like_dom_sf"/>
</dbReference>
<dbReference type="AlphaFoldDB" id="A0A8J7J9N0"/>
<dbReference type="Gene3D" id="1.10.510.10">
    <property type="entry name" value="Transferase(Phosphotransferase) domain 1"/>
    <property type="match status" value="1"/>
</dbReference>
<dbReference type="PROSITE" id="PS50109">
    <property type="entry name" value="HIS_KIN"/>
    <property type="match status" value="1"/>
</dbReference>
<evidence type="ECO:0000313" key="10">
    <source>
        <dbReference type="Proteomes" id="UP000654482"/>
    </source>
</evidence>
<dbReference type="InterPro" id="IPR003018">
    <property type="entry name" value="GAF"/>
</dbReference>
<keyword evidence="10" id="KW-1185">Reference proteome</keyword>
<evidence type="ECO:0000313" key="9">
    <source>
        <dbReference type="EMBL" id="MBE9115680.1"/>
    </source>
</evidence>
<dbReference type="InterPro" id="IPR005467">
    <property type="entry name" value="His_kinase_dom"/>
</dbReference>
<dbReference type="RefSeq" id="WP_194028769.1">
    <property type="nucleotide sequence ID" value="NZ_JADEWZ010000008.1"/>
</dbReference>
<dbReference type="GO" id="GO:0000155">
    <property type="term" value="F:phosphorelay sensor kinase activity"/>
    <property type="evidence" value="ECO:0007669"/>
    <property type="project" value="InterPro"/>
</dbReference>
<dbReference type="InterPro" id="IPR036890">
    <property type="entry name" value="HATPase_C_sf"/>
</dbReference>
<dbReference type="InterPro" id="IPR003594">
    <property type="entry name" value="HATPase_dom"/>
</dbReference>
<dbReference type="InterPro" id="IPR000014">
    <property type="entry name" value="PAS"/>
</dbReference>
<dbReference type="NCBIfam" id="TIGR00229">
    <property type="entry name" value="sensory_box"/>
    <property type="match status" value="1"/>
</dbReference>
<dbReference type="Pfam" id="PF01590">
    <property type="entry name" value="GAF"/>
    <property type="match status" value="1"/>
</dbReference>
<name>A0A8J7J9N0_9CYAN</name>
<dbReference type="PRINTS" id="PR00344">
    <property type="entry name" value="BCTRLSENSOR"/>
</dbReference>
<keyword evidence="5" id="KW-0902">Two-component regulatory system</keyword>
<dbReference type="Pfam" id="PF02518">
    <property type="entry name" value="HATPase_c"/>
    <property type="match status" value="1"/>
</dbReference>
<accession>A0A8J7J9N0</accession>